<evidence type="ECO:0000256" key="5">
    <source>
        <dbReference type="ARBA" id="ARBA00022989"/>
    </source>
</evidence>
<keyword evidence="5 8" id="KW-1133">Transmembrane helix</keyword>
<dbReference type="AlphaFoldDB" id="A0A5Q2RHZ9"/>
<dbReference type="EMBL" id="CP045851">
    <property type="protein sequence ID" value="QGG94512.1"/>
    <property type="molecule type" value="Genomic_DNA"/>
</dbReference>
<dbReference type="Gene3D" id="3.30.70.100">
    <property type="match status" value="1"/>
</dbReference>
<dbReference type="PANTHER" id="PTHR30460">
    <property type="entry name" value="MODERATE CONDUCTANCE MECHANOSENSITIVE CHANNEL YBIO"/>
    <property type="match status" value="1"/>
</dbReference>
<dbReference type="InterPro" id="IPR023408">
    <property type="entry name" value="MscS_beta-dom_sf"/>
</dbReference>
<dbReference type="GO" id="GO:0008381">
    <property type="term" value="F:mechanosensitive monoatomic ion channel activity"/>
    <property type="evidence" value="ECO:0007669"/>
    <property type="project" value="InterPro"/>
</dbReference>
<evidence type="ECO:0000313" key="12">
    <source>
        <dbReference type="EMBL" id="QGG94512.1"/>
    </source>
</evidence>
<dbReference type="PANTHER" id="PTHR30460:SF0">
    <property type="entry name" value="MODERATE CONDUCTANCE MECHANOSENSITIVE CHANNEL YBIO"/>
    <property type="match status" value="1"/>
</dbReference>
<evidence type="ECO:0000256" key="1">
    <source>
        <dbReference type="ARBA" id="ARBA00004651"/>
    </source>
</evidence>
<feature type="domain" description="Mechanosensitive ion channel MscS" evidence="9">
    <location>
        <begin position="163"/>
        <end position="225"/>
    </location>
</feature>
<comment type="similarity">
    <text evidence="2">Belongs to the MscS (TC 1.A.23) family.</text>
</comment>
<evidence type="ECO:0000256" key="7">
    <source>
        <dbReference type="SAM" id="MobiDB-lite"/>
    </source>
</evidence>
<name>A0A5Q2RHZ9_9ACTN</name>
<dbReference type="GO" id="GO:0005886">
    <property type="term" value="C:plasma membrane"/>
    <property type="evidence" value="ECO:0007669"/>
    <property type="project" value="UniProtKB-SubCell"/>
</dbReference>
<feature type="domain" description="Mechanosensitive ion channel transmembrane helices 2/3" evidence="11">
    <location>
        <begin position="125"/>
        <end position="161"/>
    </location>
</feature>
<keyword evidence="3" id="KW-1003">Cell membrane</keyword>
<dbReference type="KEGG" id="atq:GH723_05000"/>
<evidence type="ECO:0000256" key="8">
    <source>
        <dbReference type="SAM" id="Phobius"/>
    </source>
</evidence>
<dbReference type="Gene3D" id="1.10.287.1260">
    <property type="match status" value="1"/>
</dbReference>
<dbReference type="InterPro" id="IPR049278">
    <property type="entry name" value="MS_channel_C"/>
</dbReference>
<feature type="region of interest" description="Disordered" evidence="7">
    <location>
        <begin position="335"/>
        <end position="383"/>
    </location>
</feature>
<dbReference type="SUPFAM" id="SSF82689">
    <property type="entry name" value="Mechanosensitive channel protein MscS (YggB), C-terminal domain"/>
    <property type="match status" value="1"/>
</dbReference>
<dbReference type="RefSeq" id="WP_153758618.1">
    <property type="nucleotide sequence ID" value="NZ_CP045851.1"/>
</dbReference>
<dbReference type="Pfam" id="PF21088">
    <property type="entry name" value="MS_channel_1st"/>
    <property type="match status" value="1"/>
</dbReference>
<dbReference type="InterPro" id="IPR006685">
    <property type="entry name" value="MscS_channel_2nd"/>
</dbReference>
<evidence type="ECO:0000256" key="4">
    <source>
        <dbReference type="ARBA" id="ARBA00022692"/>
    </source>
</evidence>
<feature type="compositionally biased region" description="Low complexity" evidence="7">
    <location>
        <begin position="345"/>
        <end position="361"/>
    </location>
</feature>
<evidence type="ECO:0000313" key="13">
    <source>
        <dbReference type="Proteomes" id="UP000334019"/>
    </source>
</evidence>
<sequence>MLIAQDPDAIPPEAFDACGESPSWWCRQVLDWTGNESLATAAEWLMARPLKIALIAVVAWILNRLLRRAINRFVRRMADPQVPGIGETFGRFTPGVLAPTSEVRMRSAARAETIGSVLKSIGTWLIWGLAILMALGELDINLGPLIAGAGVAGIALGFGAQSLVKDFLSGIFMIIEDQYGVGDVVDVGEAIGEVEGLTLRTTRLRAIDGAVWHVPNGEIRRVGNMSQQWSRALLDIEVAYGTDIPHARTVIEQVADEVFRDPAWTRTILEPPEIWGVERLGADGIAIRLVLKTKPGQQWGLQRELRGRLKDAFDAAGIEIPFPQRSVWVREGSASALTGSGGADGTPPAESSATSPPRAATDGGGREADMPPAKGDPAEPPPG</sequence>
<evidence type="ECO:0000256" key="3">
    <source>
        <dbReference type="ARBA" id="ARBA00022475"/>
    </source>
</evidence>
<evidence type="ECO:0000259" key="11">
    <source>
        <dbReference type="Pfam" id="PF21088"/>
    </source>
</evidence>
<keyword evidence="6 8" id="KW-0472">Membrane</keyword>
<dbReference type="InterPro" id="IPR011066">
    <property type="entry name" value="MscS_channel_C_sf"/>
</dbReference>
<feature type="transmembrane region" description="Helical" evidence="8">
    <location>
        <begin position="45"/>
        <end position="66"/>
    </location>
</feature>
<dbReference type="InterPro" id="IPR049142">
    <property type="entry name" value="MS_channel_1st"/>
</dbReference>
<gene>
    <name evidence="12" type="ORF">GH723_05000</name>
</gene>
<accession>A0A5Q2RHZ9</accession>
<dbReference type="Pfam" id="PF21082">
    <property type="entry name" value="MS_channel_3rd"/>
    <property type="match status" value="1"/>
</dbReference>
<evidence type="ECO:0000259" key="9">
    <source>
        <dbReference type="Pfam" id="PF00924"/>
    </source>
</evidence>
<dbReference type="InterPro" id="IPR011014">
    <property type="entry name" value="MscS_channel_TM-2"/>
</dbReference>
<comment type="subcellular location">
    <subcellularLocation>
        <location evidence="1">Cell membrane</location>
        <topology evidence="1">Multi-pass membrane protein</topology>
    </subcellularLocation>
</comment>
<reference evidence="12 13" key="1">
    <citation type="submission" date="2019-11" db="EMBL/GenBank/DDBJ databases">
        <authorList>
            <person name="He Y."/>
        </authorList>
    </citation>
    <scope>NUCLEOTIDE SEQUENCE [LARGE SCALE GENOMIC DNA]</scope>
    <source>
        <strain evidence="12 13">SCSIO 58843</strain>
    </source>
</reference>
<feature type="domain" description="Mechanosensitive ion channel MscS C-terminal" evidence="10">
    <location>
        <begin position="234"/>
        <end position="320"/>
    </location>
</feature>
<protein>
    <submittedName>
        <fullName evidence="12">Mechanosensitive ion channel</fullName>
    </submittedName>
</protein>
<dbReference type="FunFam" id="1.10.287.1260:FF:000005">
    <property type="entry name" value="Mechanosensitive ion channel family protein"/>
    <property type="match status" value="1"/>
</dbReference>
<evidence type="ECO:0000256" key="2">
    <source>
        <dbReference type="ARBA" id="ARBA00008017"/>
    </source>
</evidence>
<proteinExistence type="inferred from homology"/>
<dbReference type="Pfam" id="PF00924">
    <property type="entry name" value="MS_channel_2nd"/>
    <property type="match status" value="1"/>
</dbReference>
<organism evidence="12 13">
    <name type="scientific">Actinomarinicola tropica</name>
    <dbReference type="NCBI Taxonomy" id="2789776"/>
    <lineage>
        <taxon>Bacteria</taxon>
        <taxon>Bacillati</taxon>
        <taxon>Actinomycetota</taxon>
        <taxon>Acidimicrobiia</taxon>
        <taxon>Acidimicrobiales</taxon>
        <taxon>Iamiaceae</taxon>
        <taxon>Actinomarinicola</taxon>
    </lineage>
</organism>
<dbReference type="InterPro" id="IPR045276">
    <property type="entry name" value="YbiO_bact"/>
</dbReference>
<dbReference type="Proteomes" id="UP000334019">
    <property type="component" value="Chromosome"/>
</dbReference>
<feature type="transmembrane region" description="Helical" evidence="8">
    <location>
        <begin position="142"/>
        <end position="164"/>
    </location>
</feature>
<dbReference type="FunFam" id="2.30.30.60:FF:000001">
    <property type="entry name" value="MscS Mechanosensitive ion channel"/>
    <property type="match status" value="1"/>
</dbReference>
<keyword evidence="4 8" id="KW-0812">Transmembrane</keyword>
<feature type="transmembrane region" description="Helical" evidence="8">
    <location>
        <begin position="114"/>
        <end position="136"/>
    </location>
</feature>
<dbReference type="Gene3D" id="2.30.30.60">
    <property type="match status" value="1"/>
</dbReference>
<dbReference type="SUPFAM" id="SSF50182">
    <property type="entry name" value="Sm-like ribonucleoproteins"/>
    <property type="match status" value="1"/>
</dbReference>
<dbReference type="InterPro" id="IPR010920">
    <property type="entry name" value="LSM_dom_sf"/>
</dbReference>
<dbReference type="SUPFAM" id="SSF82861">
    <property type="entry name" value="Mechanosensitive channel protein MscS (YggB), transmembrane region"/>
    <property type="match status" value="1"/>
</dbReference>
<keyword evidence="13" id="KW-1185">Reference proteome</keyword>
<evidence type="ECO:0000259" key="10">
    <source>
        <dbReference type="Pfam" id="PF21082"/>
    </source>
</evidence>
<evidence type="ECO:0000256" key="6">
    <source>
        <dbReference type="ARBA" id="ARBA00023136"/>
    </source>
</evidence>